<dbReference type="Gene3D" id="3.40.390.10">
    <property type="entry name" value="Collagenase (Catalytic Domain)"/>
    <property type="match status" value="1"/>
</dbReference>
<evidence type="ECO:0000313" key="2">
    <source>
        <dbReference type="Proteomes" id="UP001595868"/>
    </source>
</evidence>
<name>A0ABV8KKZ0_9ACTN</name>
<protein>
    <submittedName>
        <fullName evidence="1">Uncharacterized protein</fullName>
    </submittedName>
</protein>
<gene>
    <name evidence="1" type="ORF">ACFOX0_12125</name>
</gene>
<keyword evidence="2" id="KW-1185">Reference proteome</keyword>
<dbReference type="Proteomes" id="UP001595868">
    <property type="component" value="Unassembled WGS sequence"/>
</dbReference>
<sequence length="297" mass="31221">MTGGQSQLEHLCEAVQYLGNHTDGLASALHEHARQLAMTAARVTIAGTGNRAAGQAAAAAMDAAARACARAATLLLTGGKLARNYAAANCGGGSRAAVIGKAVVGFAAAEVLRDAARQSAADGIHQEGLDAPAAEFAAKGLLLFPAQVLASIGSVRYAPELREQPNHAAVTRVSASGLPPHIELYGSPAGHAAEGGLLGERVLLLQALIHEVAHVIYRQHLTPAERAQWESICSRSYATGETPMSSYAGTHPREDFAETVVALFARPEWLRATAPQRYAFVEQHFSRLEANEMAHRL</sequence>
<evidence type="ECO:0000313" key="1">
    <source>
        <dbReference type="EMBL" id="MFC4106679.1"/>
    </source>
</evidence>
<dbReference type="RefSeq" id="WP_377544830.1">
    <property type="nucleotide sequence ID" value="NZ_JBHSBN010000006.1"/>
</dbReference>
<proteinExistence type="predicted"/>
<reference evidence="2" key="1">
    <citation type="journal article" date="2019" name="Int. J. Syst. Evol. Microbiol.">
        <title>The Global Catalogue of Microorganisms (GCM) 10K type strain sequencing project: providing services to taxonomists for standard genome sequencing and annotation.</title>
        <authorList>
            <consortium name="The Broad Institute Genomics Platform"/>
            <consortium name="The Broad Institute Genome Sequencing Center for Infectious Disease"/>
            <person name="Wu L."/>
            <person name="Ma J."/>
        </authorList>
    </citation>
    <scope>NUCLEOTIDE SEQUENCE [LARGE SCALE GENOMIC DNA]</scope>
    <source>
        <strain evidence="2">2902at01</strain>
    </source>
</reference>
<organism evidence="1 2">
    <name type="scientific">Micromonospora zhanjiangensis</name>
    <dbReference type="NCBI Taxonomy" id="1522057"/>
    <lineage>
        <taxon>Bacteria</taxon>
        <taxon>Bacillati</taxon>
        <taxon>Actinomycetota</taxon>
        <taxon>Actinomycetes</taxon>
        <taxon>Micromonosporales</taxon>
        <taxon>Micromonosporaceae</taxon>
        <taxon>Micromonospora</taxon>
    </lineage>
</organism>
<comment type="caution">
    <text evidence="1">The sequence shown here is derived from an EMBL/GenBank/DDBJ whole genome shotgun (WGS) entry which is preliminary data.</text>
</comment>
<dbReference type="SUPFAM" id="SSF55486">
    <property type="entry name" value="Metalloproteases ('zincins'), catalytic domain"/>
    <property type="match status" value="1"/>
</dbReference>
<dbReference type="InterPro" id="IPR024079">
    <property type="entry name" value="MetalloPept_cat_dom_sf"/>
</dbReference>
<accession>A0ABV8KKZ0</accession>
<dbReference type="EMBL" id="JBHSBN010000006">
    <property type="protein sequence ID" value="MFC4106679.1"/>
    <property type="molecule type" value="Genomic_DNA"/>
</dbReference>